<evidence type="ECO:0000313" key="2">
    <source>
        <dbReference type="Proteomes" id="UP001548189"/>
    </source>
</evidence>
<dbReference type="InterPro" id="IPR027385">
    <property type="entry name" value="Beta-barrel_OMP"/>
</dbReference>
<dbReference type="Proteomes" id="UP001548189">
    <property type="component" value="Unassembled WGS sequence"/>
</dbReference>
<accession>A0ABV2BZP2</accession>
<dbReference type="EMBL" id="JBEVCJ010000055">
    <property type="protein sequence ID" value="MET1257389.1"/>
    <property type="molecule type" value="Genomic_DNA"/>
</dbReference>
<dbReference type="InterPro" id="IPR011250">
    <property type="entry name" value="OMP/PagP_B-barrel"/>
</dbReference>
<reference evidence="1 2" key="1">
    <citation type="submission" date="2024-06" db="EMBL/GenBank/DDBJ databases">
        <authorList>
            <person name="Li F."/>
        </authorList>
    </citation>
    <scope>NUCLEOTIDE SEQUENCE [LARGE SCALE GENOMIC DNA]</scope>
    <source>
        <strain evidence="1 2">GXAS 311</strain>
    </source>
</reference>
<organism evidence="1 2">
    <name type="scientific">Aliikangiella maris</name>
    <dbReference type="NCBI Taxonomy" id="3162458"/>
    <lineage>
        <taxon>Bacteria</taxon>
        <taxon>Pseudomonadati</taxon>
        <taxon>Pseudomonadota</taxon>
        <taxon>Gammaproteobacteria</taxon>
        <taxon>Oceanospirillales</taxon>
        <taxon>Pleioneaceae</taxon>
        <taxon>Aliikangiella</taxon>
    </lineage>
</organism>
<gene>
    <name evidence="1" type="ORF">ABVT43_19790</name>
</gene>
<name>A0ABV2BZP2_9GAMM</name>
<evidence type="ECO:0000313" key="1">
    <source>
        <dbReference type="EMBL" id="MET1257389.1"/>
    </source>
</evidence>
<sequence length="148" mass="16609">MAEVNQLNYRENWIDVKPLTVSIGANYQFNSYFSLLGKLSTGVQEDSATHLLQEYDFKVCYSGGIYAKASLLKDTLVTPYLYLGYSQVHLRASAENISANQKENDWSYGAGLEFRLAKSFKLAIDYTQIIDNSDAELTSSSVIASFQF</sequence>
<dbReference type="Pfam" id="PF13505">
    <property type="entry name" value="OMP_b-brl"/>
    <property type="match status" value="1"/>
</dbReference>
<protein>
    <submittedName>
        <fullName evidence="1">Outer membrane beta-barrel protein</fullName>
    </submittedName>
</protein>
<comment type="caution">
    <text evidence="1">The sequence shown here is derived from an EMBL/GenBank/DDBJ whole genome shotgun (WGS) entry which is preliminary data.</text>
</comment>
<keyword evidence="2" id="KW-1185">Reference proteome</keyword>
<proteinExistence type="predicted"/>
<dbReference type="Gene3D" id="2.40.160.20">
    <property type="match status" value="1"/>
</dbReference>
<dbReference type="SUPFAM" id="SSF56925">
    <property type="entry name" value="OMPA-like"/>
    <property type="match status" value="1"/>
</dbReference>